<dbReference type="Proteomes" id="UP000186040">
    <property type="component" value="Unassembled WGS sequence"/>
</dbReference>
<comment type="catalytic activity">
    <reaction evidence="1">
        <text>5-hydroxy-2-oxo-4-ureido-2,5-dihydro-1H-imidazole-5-carboxylate + H(+) = (S)-allantoin + CO2</text>
        <dbReference type="Rhea" id="RHEA:26301"/>
        <dbReference type="ChEBI" id="CHEBI:15378"/>
        <dbReference type="ChEBI" id="CHEBI:15678"/>
        <dbReference type="ChEBI" id="CHEBI:16526"/>
        <dbReference type="ChEBI" id="CHEBI:58639"/>
        <dbReference type="EC" id="4.1.1.97"/>
    </reaction>
</comment>
<feature type="compositionally biased region" description="Basic and acidic residues" evidence="7">
    <location>
        <begin position="65"/>
        <end position="74"/>
    </location>
</feature>
<dbReference type="InterPro" id="IPR036778">
    <property type="entry name" value="OHCU_decarboxylase_sf"/>
</dbReference>
<evidence type="ECO:0000256" key="4">
    <source>
        <dbReference type="ARBA" id="ARBA00022631"/>
    </source>
</evidence>
<dbReference type="GO" id="GO:0051997">
    <property type="term" value="F:2-oxo-4-hydroxy-4-carboxy-5-ureidoimidazoline decarboxylase activity"/>
    <property type="evidence" value="ECO:0007669"/>
    <property type="project" value="UniProtKB-EC"/>
</dbReference>
<dbReference type="PANTHER" id="PTHR43466:SF1">
    <property type="entry name" value="2-OXO-4-HYDROXY-4-CARBOXY-5-UREIDOIMIDAZOLINE DECARBOXYLASE-RELATED"/>
    <property type="match status" value="1"/>
</dbReference>
<dbReference type="Pfam" id="PF09349">
    <property type="entry name" value="OHCU_decarbox"/>
    <property type="match status" value="1"/>
</dbReference>
<proteinExistence type="predicted"/>
<dbReference type="PANTHER" id="PTHR43466">
    <property type="entry name" value="2-OXO-4-HYDROXY-4-CARBOXY-5-UREIDOIMIDAZOLINE DECARBOXYLASE-RELATED"/>
    <property type="match status" value="1"/>
</dbReference>
<evidence type="ECO:0000256" key="3">
    <source>
        <dbReference type="ARBA" id="ARBA00012257"/>
    </source>
</evidence>
<evidence type="ECO:0000259" key="8">
    <source>
        <dbReference type="Pfam" id="PF09349"/>
    </source>
</evidence>
<dbReference type="STRING" id="1193682.BJP25_08685"/>
<dbReference type="Gene3D" id="1.10.3330.10">
    <property type="entry name" value="Oxo-4-hydroxy-4-carboxy-5-ureidoimidazoline decarboxylase"/>
    <property type="match status" value="1"/>
</dbReference>
<dbReference type="GO" id="GO:0006144">
    <property type="term" value="P:purine nucleobase metabolic process"/>
    <property type="evidence" value="ECO:0007669"/>
    <property type="project" value="UniProtKB-KW"/>
</dbReference>
<keyword evidence="10" id="KW-1185">Reference proteome</keyword>
<organism evidence="9 10">
    <name type="scientific">Actinokineospora bangkokensis</name>
    <dbReference type="NCBI Taxonomy" id="1193682"/>
    <lineage>
        <taxon>Bacteria</taxon>
        <taxon>Bacillati</taxon>
        <taxon>Actinomycetota</taxon>
        <taxon>Actinomycetes</taxon>
        <taxon>Pseudonocardiales</taxon>
        <taxon>Pseudonocardiaceae</taxon>
        <taxon>Actinokineospora</taxon>
    </lineage>
</organism>
<gene>
    <name evidence="9" type="ORF">BJP25_08685</name>
</gene>
<keyword evidence="4" id="KW-0659">Purine metabolism</keyword>
<dbReference type="NCBIfam" id="NF010372">
    <property type="entry name" value="PRK13798.1"/>
    <property type="match status" value="1"/>
</dbReference>
<dbReference type="NCBIfam" id="TIGR03180">
    <property type="entry name" value="UraD_2"/>
    <property type="match status" value="1"/>
</dbReference>
<dbReference type="RefSeq" id="WP_075973257.1">
    <property type="nucleotide sequence ID" value="NZ_MKQR01000005.1"/>
</dbReference>
<evidence type="ECO:0000256" key="6">
    <source>
        <dbReference type="ARBA" id="ARBA00023239"/>
    </source>
</evidence>
<evidence type="ECO:0000256" key="1">
    <source>
        <dbReference type="ARBA" id="ARBA00001163"/>
    </source>
</evidence>
<feature type="domain" description="Oxo-4-hydroxy-4-carboxy-5-ureidoimidazoline decarboxylase" evidence="8">
    <location>
        <begin position="11"/>
        <end position="155"/>
    </location>
</feature>
<name>A0A1Q9LSQ9_9PSEU</name>
<protein>
    <recommendedName>
        <fullName evidence="3">2-oxo-4-hydroxy-4-carboxy-5-ureidoimidazoline decarboxylase</fullName>
        <ecNumber evidence="3">4.1.1.97</ecNumber>
    </recommendedName>
</protein>
<feature type="region of interest" description="Disordered" evidence="7">
    <location>
        <begin position="65"/>
        <end position="91"/>
    </location>
</feature>
<dbReference type="InterPro" id="IPR018020">
    <property type="entry name" value="OHCU_decarboxylase"/>
</dbReference>
<evidence type="ECO:0000313" key="9">
    <source>
        <dbReference type="EMBL" id="OLR95024.1"/>
    </source>
</evidence>
<sequence>MPDILTTVDTDDLLSCCASRRWAERVAARRPFTDVDDLLAASSAALADLSWDDVLEALAAHPRIGERHGGDGREAGWSSQEQSAARTPDERLRADLVEGNRRYEERFDHVFLICATGLPVEAVLAALRHRLTNDDATERKVVREELAKIVELRLEKLVDGS</sequence>
<evidence type="ECO:0000313" key="10">
    <source>
        <dbReference type="Proteomes" id="UP000186040"/>
    </source>
</evidence>
<dbReference type="InterPro" id="IPR017595">
    <property type="entry name" value="OHCU_decarboxylase-2"/>
</dbReference>
<dbReference type="AlphaFoldDB" id="A0A1Q9LSQ9"/>
<reference evidence="9 10" key="1">
    <citation type="submission" date="2016-10" db="EMBL/GenBank/DDBJ databases">
        <title>The Draft Genome Sequence of Actinokineospora bangkokensis 44EHWT reveals the biosynthetic pathway of antifungal compounds Thailandins with unusual extender unit butylmalonyl-CoA.</title>
        <authorList>
            <person name="Greule A."/>
            <person name="Intra B."/>
            <person name="Flemming S."/>
            <person name="Rommel M.G."/>
            <person name="Panbangred W."/>
            <person name="Bechthold A."/>
        </authorList>
    </citation>
    <scope>NUCLEOTIDE SEQUENCE [LARGE SCALE GENOMIC DNA]</scope>
    <source>
        <strain evidence="9 10">44EHW</strain>
    </source>
</reference>
<keyword evidence="6" id="KW-0456">Lyase</keyword>
<keyword evidence="5" id="KW-0210">Decarboxylase</keyword>
<dbReference type="EC" id="4.1.1.97" evidence="3"/>
<evidence type="ECO:0000256" key="7">
    <source>
        <dbReference type="SAM" id="MobiDB-lite"/>
    </source>
</evidence>
<comment type="pathway">
    <text evidence="2">Purine metabolism; urate degradation; (S)-allantoin from urate: step 3/3.</text>
</comment>
<dbReference type="EMBL" id="MKQR01000005">
    <property type="protein sequence ID" value="OLR95024.1"/>
    <property type="molecule type" value="Genomic_DNA"/>
</dbReference>
<dbReference type="GO" id="GO:0019628">
    <property type="term" value="P:urate catabolic process"/>
    <property type="evidence" value="ECO:0007669"/>
    <property type="project" value="TreeGrafter"/>
</dbReference>
<evidence type="ECO:0000256" key="2">
    <source>
        <dbReference type="ARBA" id="ARBA00004754"/>
    </source>
</evidence>
<accession>A0A1Q9LSQ9</accession>
<dbReference type="SUPFAM" id="SSF158694">
    <property type="entry name" value="UraD-Like"/>
    <property type="match status" value="1"/>
</dbReference>
<evidence type="ECO:0000256" key="5">
    <source>
        <dbReference type="ARBA" id="ARBA00022793"/>
    </source>
</evidence>
<comment type="caution">
    <text evidence="9">The sequence shown here is derived from an EMBL/GenBank/DDBJ whole genome shotgun (WGS) entry which is preliminary data.</text>
</comment>